<evidence type="ECO:0000313" key="2">
    <source>
        <dbReference type="Proteomes" id="UP000254134"/>
    </source>
</evidence>
<dbReference type="OrthoDB" id="9135221at2"/>
<dbReference type="RefSeq" id="WP_147281344.1">
    <property type="nucleotide sequence ID" value="NZ_QQZY01000010.1"/>
</dbReference>
<name>A0A7M2YV34_9ACTN</name>
<dbReference type="AlphaFoldDB" id="A0A7M2YV34"/>
<evidence type="ECO:0000313" key="1">
    <source>
        <dbReference type="EMBL" id="RDI73337.1"/>
    </source>
</evidence>
<gene>
    <name evidence="1" type="ORF">Gocc_2937</name>
</gene>
<dbReference type="EMBL" id="QQZY01000010">
    <property type="protein sequence ID" value="RDI73337.1"/>
    <property type="molecule type" value="Genomic_DNA"/>
</dbReference>
<protein>
    <submittedName>
        <fullName evidence="1">Uncharacterized protein</fullName>
    </submittedName>
</protein>
<accession>A0A7M2YV34</accession>
<organism evidence="1 2">
    <name type="scientific">Gaiella occulta</name>
    <dbReference type="NCBI Taxonomy" id="1002870"/>
    <lineage>
        <taxon>Bacteria</taxon>
        <taxon>Bacillati</taxon>
        <taxon>Actinomycetota</taxon>
        <taxon>Thermoleophilia</taxon>
        <taxon>Gaiellales</taxon>
        <taxon>Gaiellaceae</taxon>
        <taxon>Gaiella</taxon>
    </lineage>
</organism>
<dbReference type="Proteomes" id="UP000254134">
    <property type="component" value="Unassembled WGS sequence"/>
</dbReference>
<sequence length="160" mass="17826">MSGYPEGSALRVWEEDGVTMSVVRHSRMGHLCGYARFPRRPVAEDGYDGILTFVPVHGGITYAREDTDGSMVYGFDCSHYGDWTDSDRSGRVWEEDEVAEETRRMARGIKAAVAFEQPYLWAATPEERASVLDDYHESLGEPVDISDNFGAAIKLIGGLR</sequence>
<proteinExistence type="predicted"/>
<reference evidence="1 2" key="1">
    <citation type="submission" date="2018-07" db="EMBL/GenBank/DDBJ databases">
        <title>High-quality-draft genome sequence of Gaiella occulta.</title>
        <authorList>
            <person name="Severino R."/>
            <person name="Froufe H.J.C."/>
            <person name="Rainey F.A."/>
            <person name="Barroso C."/>
            <person name="Albuquerque L."/>
            <person name="Lobo-Da-Cunha A."/>
            <person name="Da Costa M.S."/>
            <person name="Egas C."/>
        </authorList>
    </citation>
    <scope>NUCLEOTIDE SEQUENCE [LARGE SCALE GENOMIC DNA]</scope>
    <source>
        <strain evidence="1 2">F2-233</strain>
    </source>
</reference>
<comment type="caution">
    <text evidence="1">The sequence shown here is derived from an EMBL/GenBank/DDBJ whole genome shotgun (WGS) entry which is preliminary data.</text>
</comment>
<reference evidence="2" key="2">
    <citation type="journal article" date="2019" name="MicrobiologyOpen">
        <title>High-quality draft genome sequence of Gaiella occulta isolated from a 150 meter deep mineral water borehole and comparison with the genome sequences of other deep-branching lineages of the phylum Actinobacteria.</title>
        <authorList>
            <person name="Severino R."/>
            <person name="Froufe H.J.C."/>
            <person name="Barroso C."/>
            <person name="Albuquerque L."/>
            <person name="Lobo-da-Cunha A."/>
            <person name="da Costa M.S."/>
            <person name="Egas C."/>
        </authorList>
    </citation>
    <scope>NUCLEOTIDE SEQUENCE [LARGE SCALE GENOMIC DNA]</scope>
    <source>
        <strain evidence="2">F2-233</strain>
    </source>
</reference>
<keyword evidence="2" id="KW-1185">Reference proteome</keyword>